<feature type="region of interest" description="Disordered" evidence="1">
    <location>
        <begin position="259"/>
        <end position="286"/>
    </location>
</feature>
<dbReference type="Proteomes" id="UP001157125">
    <property type="component" value="Unassembled WGS sequence"/>
</dbReference>
<gene>
    <name evidence="2" type="ORF">GCM10025876_17090</name>
</gene>
<evidence type="ECO:0000313" key="3">
    <source>
        <dbReference type="Proteomes" id="UP001157125"/>
    </source>
</evidence>
<reference evidence="3" key="1">
    <citation type="journal article" date="2019" name="Int. J. Syst. Evol. Microbiol.">
        <title>The Global Catalogue of Microorganisms (GCM) 10K type strain sequencing project: providing services to taxonomists for standard genome sequencing and annotation.</title>
        <authorList>
            <consortium name="The Broad Institute Genomics Platform"/>
            <consortium name="The Broad Institute Genome Sequencing Center for Infectious Disease"/>
            <person name="Wu L."/>
            <person name="Ma J."/>
        </authorList>
    </citation>
    <scope>NUCLEOTIDE SEQUENCE [LARGE SCALE GENOMIC DNA]</scope>
    <source>
        <strain evidence="3">NBRC 112299</strain>
    </source>
</reference>
<organism evidence="2 3">
    <name type="scientific">Demequina litorisediminis</name>
    <dbReference type="NCBI Taxonomy" id="1849022"/>
    <lineage>
        <taxon>Bacteria</taxon>
        <taxon>Bacillati</taxon>
        <taxon>Actinomycetota</taxon>
        <taxon>Actinomycetes</taxon>
        <taxon>Micrococcales</taxon>
        <taxon>Demequinaceae</taxon>
        <taxon>Demequina</taxon>
    </lineage>
</organism>
<sequence length="480" mass="50713">MYLAGPFDNGDSPLTYDLASAGVSPEDIQGLQFVYDYDGAGDGFPPGTTFQPNIVMEFDPDGADTAAWEAGEAAVFTNCTTASAESGAVASGNADPACADVDVLEPEDDGDGPTMEKTFVNPDGSEDPSIPARSHQTTTARLAWSTGGVSNVRALTLQDESGTPPGDATALADSLYDTFDLVQIGPIDGSTDPMMQYDAIDAVLISDGNTWTAIGPCGTLDGTIDGTCVGSMPAITLTAEQRATTVGVQVVYIEGDPGSRGGVAPVGEDPVPPAGSGVARSDEESGRTLDLTYQVRDWRRSALPDLEAVDGLDVYNGDGAGVVNNAASATSQFDVGSQTVGDNTNIVIEDIDLDVATTKTWDGSPVGIPPAGTLPVNYPHTAIDLRVTNNSSIVYADEPHHRRPRHAEPTHGRHRGDVRCLRHRVDRQHRPAHGCRRVHADALRRGRGRGPLFRRRRRPHGVDAGADGRRRRIHSCLPRA</sequence>
<feature type="region of interest" description="Disordered" evidence="1">
    <location>
        <begin position="447"/>
        <end position="470"/>
    </location>
</feature>
<name>A0ABQ6IDT7_9MICO</name>
<feature type="compositionally biased region" description="Acidic residues" evidence="1">
    <location>
        <begin position="102"/>
        <end position="111"/>
    </location>
</feature>
<keyword evidence="3" id="KW-1185">Reference proteome</keyword>
<comment type="caution">
    <text evidence="2">The sequence shown here is derived from an EMBL/GenBank/DDBJ whole genome shotgun (WGS) entry which is preliminary data.</text>
</comment>
<evidence type="ECO:0000313" key="2">
    <source>
        <dbReference type="EMBL" id="GMA35505.1"/>
    </source>
</evidence>
<accession>A0ABQ6IDT7</accession>
<feature type="compositionally biased region" description="Basic residues" evidence="1">
    <location>
        <begin position="447"/>
        <end position="459"/>
    </location>
</feature>
<protein>
    <submittedName>
        <fullName evidence="2">Uncharacterized protein</fullName>
    </submittedName>
</protein>
<feature type="region of interest" description="Disordered" evidence="1">
    <location>
        <begin position="100"/>
        <end position="134"/>
    </location>
</feature>
<proteinExistence type="predicted"/>
<dbReference type="RefSeq" id="WP_284328016.1">
    <property type="nucleotide sequence ID" value="NZ_BSUN01000001.1"/>
</dbReference>
<evidence type="ECO:0000256" key="1">
    <source>
        <dbReference type="SAM" id="MobiDB-lite"/>
    </source>
</evidence>
<dbReference type="EMBL" id="BSUN01000001">
    <property type="protein sequence ID" value="GMA35505.1"/>
    <property type="molecule type" value="Genomic_DNA"/>
</dbReference>